<proteinExistence type="predicted"/>
<evidence type="ECO:0000259" key="1">
    <source>
        <dbReference type="Pfam" id="PF01548"/>
    </source>
</evidence>
<dbReference type="HOGENOM" id="CLU_036902_1_0_12"/>
<dbReference type="InterPro" id="IPR047650">
    <property type="entry name" value="Transpos_IS110"/>
</dbReference>
<dbReference type="eggNOG" id="COG3547">
    <property type="taxonomic scope" value="Bacteria"/>
</dbReference>
<name>F5YP81_TREPZ</name>
<dbReference type="InterPro" id="IPR002525">
    <property type="entry name" value="Transp_IS110-like_N"/>
</dbReference>
<dbReference type="GO" id="GO:0003677">
    <property type="term" value="F:DNA binding"/>
    <property type="evidence" value="ECO:0007669"/>
    <property type="project" value="InterPro"/>
</dbReference>
<dbReference type="AlphaFoldDB" id="F5YP81"/>
<protein>
    <submittedName>
        <fullName evidence="3">Uncharacterized protein</fullName>
    </submittedName>
</protein>
<dbReference type="PANTHER" id="PTHR33055">
    <property type="entry name" value="TRANSPOSASE FOR INSERTION SEQUENCE ELEMENT IS1111A"/>
    <property type="match status" value="1"/>
</dbReference>
<evidence type="ECO:0000313" key="4">
    <source>
        <dbReference type="Proteomes" id="UP000009223"/>
    </source>
</evidence>
<reference evidence="3 4" key="2">
    <citation type="journal article" date="2011" name="ISME J.">
        <title>RNA-seq reveals cooperative metabolic interactions between two termite-gut spirochete species in co-culture.</title>
        <authorList>
            <person name="Rosenthal A.Z."/>
            <person name="Matson E.G."/>
            <person name="Eldar A."/>
            <person name="Leadbetter J.R."/>
        </authorList>
    </citation>
    <scope>NUCLEOTIDE SEQUENCE [LARGE SCALE GENOMIC DNA]</scope>
    <source>
        <strain evidence="4">ATCC BAA-887 / DSM 12427 / ZAS-2</strain>
    </source>
</reference>
<evidence type="ECO:0000259" key="2">
    <source>
        <dbReference type="Pfam" id="PF02371"/>
    </source>
</evidence>
<dbReference type="Proteomes" id="UP000009223">
    <property type="component" value="Chromosome"/>
</dbReference>
<dbReference type="InterPro" id="IPR003346">
    <property type="entry name" value="Transposase_20"/>
</dbReference>
<evidence type="ECO:0000313" key="3">
    <source>
        <dbReference type="EMBL" id="AEF84882.1"/>
    </source>
</evidence>
<organism evidence="3 4">
    <name type="scientific">Treponema primitia (strain ATCC BAA-887 / DSM 12427 / ZAS-2)</name>
    <dbReference type="NCBI Taxonomy" id="545694"/>
    <lineage>
        <taxon>Bacteria</taxon>
        <taxon>Pseudomonadati</taxon>
        <taxon>Spirochaetota</taxon>
        <taxon>Spirochaetia</taxon>
        <taxon>Spirochaetales</taxon>
        <taxon>Treponemataceae</taxon>
        <taxon>Treponema</taxon>
    </lineage>
</organism>
<dbReference type="GO" id="GO:0004803">
    <property type="term" value="F:transposase activity"/>
    <property type="evidence" value="ECO:0007669"/>
    <property type="project" value="InterPro"/>
</dbReference>
<gene>
    <name evidence="3" type="ordered locus">TREPR_2917</name>
</gene>
<dbReference type="OrthoDB" id="1523051at2"/>
<dbReference type="RefSeq" id="WP_015707332.1">
    <property type="nucleotide sequence ID" value="NC_015578.1"/>
</dbReference>
<reference evidence="4" key="1">
    <citation type="submission" date="2009-12" db="EMBL/GenBank/DDBJ databases">
        <title>Complete sequence of Treponema primitia strain ZAS-2.</title>
        <authorList>
            <person name="Tetu S.G."/>
            <person name="Matson E."/>
            <person name="Ren Q."/>
            <person name="Seshadri R."/>
            <person name="Elbourne L."/>
            <person name="Hassan K.A."/>
            <person name="Durkin A."/>
            <person name="Radune D."/>
            <person name="Mohamoud Y."/>
            <person name="Shay R."/>
            <person name="Jin S."/>
            <person name="Zhang X."/>
            <person name="Lucey K."/>
            <person name="Ballor N.R."/>
            <person name="Ottesen E."/>
            <person name="Rosenthal R."/>
            <person name="Allen A."/>
            <person name="Leadbetter J.R."/>
            <person name="Paulsen I.T."/>
        </authorList>
    </citation>
    <scope>NUCLEOTIDE SEQUENCE [LARGE SCALE GENOMIC DNA]</scope>
    <source>
        <strain evidence="4">ATCC BAA-887 / DSM 12427 / ZAS-2</strain>
    </source>
</reference>
<dbReference type="Pfam" id="PF01548">
    <property type="entry name" value="DEDD_Tnp_IS110"/>
    <property type="match status" value="1"/>
</dbReference>
<dbReference type="GO" id="GO:0006313">
    <property type="term" value="P:DNA transposition"/>
    <property type="evidence" value="ECO:0007669"/>
    <property type="project" value="InterPro"/>
</dbReference>
<dbReference type="PANTHER" id="PTHR33055:SF13">
    <property type="entry name" value="TRANSPOSASE"/>
    <property type="match status" value="1"/>
</dbReference>
<keyword evidence="4" id="KW-1185">Reference proteome</keyword>
<feature type="domain" description="Transposase IS116/IS110/IS902 C-terminal" evidence="2">
    <location>
        <begin position="224"/>
        <end position="308"/>
    </location>
</feature>
<dbReference type="EMBL" id="CP001843">
    <property type="protein sequence ID" value="AEF84882.1"/>
    <property type="molecule type" value="Genomic_DNA"/>
</dbReference>
<accession>F5YP81</accession>
<feature type="domain" description="Transposase IS110-like N-terminal" evidence="1">
    <location>
        <begin position="4"/>
        <end position="160"/>
    </location>
</feature>
<dbReference type="NCBIfam" id="NF033542">
    <property type="entry name" value="transpos_IS110"/>
    <property type="match status" value="1"/>
</dbReference>
<dbReference type="Pfam" id="PF02371">
    <property type="entry name" value="Transposase_20"/>
    <property type="match status" value="1"/>
</dbReference>
<sequence>MNFIGIDLHTNRFTCCYRDEWASMEDPRKDRVVKTFELDAEGLAAFYATLTVDTYVLVEATITTFSFARLFRDRVKEVVIANTYELKQISLARCNTDKIDADKLCRILKMQVLSREQTISPVTIPPKEIQDLRSLFSTYRLYKKQNTQLKNRIHSLLKEHLYGFTQEEIFGRKSRQEIRDISDDPVLRFQLNQLLDRLERDEVDAEALKDQVLLQAAPFMAQIEILTSMKGVSVFIAIAIIADIIEVSRFRNAKAFTSYLRSAPHVANSNTSTSIRGTNKKGRKLSATLLTQSLNHVMAVSPKLRRWYDRLAEYKKPGLVRTGLRRRVFAEIFQMLKKGEYHYGRDPKKHEAKMAEYRRFLKGQKNAAVLKKSA</sequence>
<dbReference type="KEGG" id="tpi:TREPR_2917"/>